<feature type="domain" description="Adenylyltransferase AadA C-terminal" evidence="6">
    <location>
        <begin position="145"/>
        <end position="245"/>
    </location>
</feature>
<keyword evidence="4 7" id="KW-0548">Nucleotidyltransferase</keyword>
<keyword evidence="2 4" id="KW-0046">Antibiotic resistance</keyword>
<name>A0A1I0F646_9BACI</name>
<reference evidence="8" key="1">
    <citation type="submission" date="2016-10" db="EMBL/GenBank/DDBJ databases">
        <authorList>
            <person name="Varghese N."/>
            <person name="Submissions S."/>
        </authorList>
    </citation>
    <scope>NUCLEOTIDE SEQUENCE [LARGE SCALE GENOMIC DNA]</scope>
    <source>
        <strain evidence="8">CGMCC 1.3566</strain>
    </source>
</reference>
<dbReference type="CDD" id="cd05403">
    <property type="entry name" value="NT_KNTase_like"/>
    <property type="match status" value="1"/>
</dbReference>
<gene>
    <name evidence="7" type="ORF">SAMN05421676_105198</name>
</gene>
<organism evidence="7 8">
    <name type="scientific">Salinibacillus kushneri</name>
    <dbReference type="NCBI Taxonomy" id="237682"/>
    <lineage>
        <taxon>Bacteria</taxon>
        <taxon>Bacillati</taxon>
        <taxon>Bacillota</taxon>
        <taxon>Bacilli</taxon>
        <taxon>Bacillales</taxon>
        <taxon>Bacillaceae</taxon>
        <taxon>Salinibacillus</taxon>
    </lineage>
</organism>
<evidence type="ECO:0000256" key="1">
    <source>
        <dbReference type="ARBA" id="ARBA00022679"/>
    </source>
</evidence>
<dbReference type="Pfam" id="PF01909">
    <property type="entry name" value="NTP_transf_2"/>
    <property type="match status" value="1"/>
</dbReference>
<proteinExistence type="predicted"/>
<dbReference type="InterPro" id="IPR025184">
    <property type="entry name" value="AadA_C"/>
</dbReference>
<evidence type="ECO:0000313" key="8">
    <source>
        <dbReference type="Proteomes" id="UP000199095"/>
    </source>
</evidence>
<keyword evidence="8" id="KW-1185">Reference proteome</keyword>
<evidence type="ECO:0000256" key="2">
    <source>
        <dbReference type="ARBA" id="ARBA00023251"/>
    </source>
</evidence>
<dbReference type="GO" id="GO:0046677">
    <property type="term" value="P:response to antibiotic"/>
    <property type="evidence" value="ECO:0007669"/>
    <property type="project" value="UniProtKB-KW"/>
</dbReference>
<evidence type="ECO:0000256" key="4">
    <source>
        <dbReference type="PIRNR" id="PIRNR000819"/>
    </source>
</evidence>
<dbReference type="InterPro" id="IPR002934">
    <property type="entry name" value="Polymerase_NTP_transf_dom"/>
</dbReference>
<dbReference type="Gene3D" id="3.30.460.10">
    <property type="entry name" value="Beta Polymerase, domain 2"/>
    <property type="match status" value="1"/>
</dbReference>
<keyword evidence="4" id="KW-0547">Nucleotide-binding</keyword>
<dbReference type="EMBL" id="FOHJ01000005">
    <property type="protein sequence ID" value="SET52905.1"/>
    <property type="molecule type" value="Genomic_DNA"/>
</dbReference>
<dbReference type="GO" id="GO:0070566">
    <property type="term" value="F:adenylyltransferase activity"/>
    <property type="evidence" value="ECO:0007669"/>
    <property type="project" value="InterPro"/>
</dbReference>
<dbReference type="AlphaFoldDB" id="A0A1I0F646"/>
<evidence type="ECO:0000313" key="7">
    <source>
        <dbReference type="EMBL" id="SET52905.1"/>
    </source>
</evidence>
<keyword evidence="4" id="KW-0067">ATP-binding</keyword>
<dbReference type="STRING" id="237682.SAMN05421676_105198"/>
<dbReference type="Proteomes" id="UP000199095">
    <property type="component" value="Unassembled WGS sequence"/>
</dbReference>
<keyword evidence="1 4" id="KW-0808">Transferase</keyword>
<dbReference type="OrthoDB" id="5643411at2"/>
<dbReference type="PIRSF" id="PIRSF000819">
    <property type="entry name" value="Streptomycin_3-adenylyltransf"/>
    <property type="match status" value="1"/>
</dbReference>
<dbReference type="InterPro" id="IPR024172">
    <property type="entry name" value="AadA/Aad9"/>
</dbReference>
<dbReference type="SUPFAM" id="SSF81301">
    <property type="entry name" value="Nucleotidyltransferase"/>
    <property type="match status" value="1"/>
</dbReference>
<sequence>MFNPSFLNRLVEIYQNYLLENPVGVYLHGSLAMGCYHPEYSDIDILVVVRDKISRATKKRLIQEILRLEQEYPEHKLEMSILLNKYLIDFHYPTPFELHYSDLYKPTYQNHPNFLCEGDVDPDLAAHCVVTKHRGITLFGKDNLEVFPDINPGYYIQSILNDIEDAPKNITKNPIYFSLNLCRVLYYLKKGVIASKKEGGEWAVSKIPDTYTELINIALDHYAGKNERTDWDHSQLIEFAEFMLKEINQELNTEHIKQPDSCLGGKNIEEILRS</sequence>
<protein>
    <recommendedName>
        <fullName evidence="4">Spectinomycin 9-adenylyltransferase</fullName>
    </recommendedName>
</protein>
<evidence type="ECO:0000259" key="5">
    <source>
        <dbReference type="Pfam" id="PF01909"/>
    </source>
</evidence>
<evidence type="ECO:0000259" key="6">
    <source>
        <dbReference type="Pfam" id="PF13427"/>
    </source>
</evidence>
<feature type="domain" description="Polymerase nucleotidyl transferase" evidence="5">
    <location>
        <begin position="19"/>
        <end position="70"/>
    </location>
</feature>
<comment type="catalytic activity">
    <reaction evidence="3 4">
        <text>spectinomycin + ATP = 9-O-adenylylspectinomycin + diphosphate</text>
        <dbReference type="Rhea" id="RHEA:63228"/>
        <dbReference type="ChEBI" id="CHEBI:30616"/>
        <dbReference type="ChEBI" id="CHEBI:33019"/>
        <dbReference type="ChEBI" id="CHEBI:146260"/>
        <dbReference type="ChEBI" id="CHEBI:146261"/>
    </reaction>
</comment>
<accession>A0A1I0F646</accession>
<dbReference type="GO" id="GO:0005524">
    <property type="term" value="F:ATP binding"/>
    <property type="evidence" value="ECO:0007669"/>
    <property type="project" value="UniProtKB-KW"/>
</dbReference>
<dbReference type="Pfam" id="PF13427">
    <property type="entry name" value="AadA_C"/>
    <property type="match status" value="1"/>
</dbReference>
<evidence type="ECO:0000256" key="3">
    <source>
        <dbReference type="ARBA" id="ARBA00047831"/>
    </source>
</evidence>
<dbReference type="InterPro" id="IPR043519">
    <property type="entry name" value="NT_sf"/>
</dbReference>